<dbReference type="PANTHER" id="PTHR10039">
    <property type="entry name" value="AMELOGENIN"/>
    <property type="match status" value="1"/>
</dbReference>
<reference evidence="5" key="1">
    <citation type="submission" date="2019-06" db="EMBL/GenBank/DDBJ databases">
        <authorList>
            <person name="Palmer J.M."/>
        </authorList>
    </citation>
    <scope>NUCLEOTIDE SEQUENCE</scope>
    <source>
        <strain evidence="5">TWF679</strain>
    </source>
</reference>
<dbReference type="InterPro" id="IPR027417">
    <property type="entry name" value="P-loop_NTPase"/>
</dbReference>
<proteinExistence type="predicted"/>
<dbReference type="PANTHER" id="PTHR10039:SF17">
    <property type="entry name" value="FUNGAL STAND N-TERMINAL GOODBYE DOMAIN-CONTAINING PROTEIN-RELATED"/>
    <property type="match status" value="1"/>
</dbReference>
<dbReference type="Gene3D" id="3.40.50.300">
    <property type="entry name" value="P-loop containing nucleotide triphosphate hydrolases"/>
    <property type="match status" value="1"/>
</dbReference>
<dbReference type="OrthoDB" id="448455at2759"/>
<evidence type="ECO:0000256" key="1">
    <source>
        <dbReference type="ARBA" id="ARBA00022737"/>
    </source>
</evidence>
<accession>A0A8H8V060</accession>
<protein>
    <recommendedName>
        <fullName evidence="7">Fungal STAND N-terminal Goodbye domain-containing protein</fullName>
    </recommendedName>
</protein>
<dbReference type="Proteomes" id="UP000614610">
    <property type="component" value="Unassembled WGS sequence"/>
</dbReference>
<feature type="domain" description="Nephrocystin 3-like N-terminal" evidence="4">
    <location>
        <begin position="291"/>
        <end position="460"/>
    </location>
</feature>
<evidence type="ECO:0008006" key="7">
    <source>
        <dbReference type="Google" id="ProtNLM"/>
    </source>
</evidence>
<evidence type="ECO:0000313" key="5">
    <source>
        <dbReference type="EMBL" id="KAF3203048.1"/>
    </source>
</evidence>
<dbReference type="InterPro" id="IPR056884">
    <property type="entry name" value="NPHP3-like_N"/>
</dbReference>
<organism evidence="5 6">
    <name type="scientific">Orbilia oligospora</name>
    <name type="common">Nematode-trapping fungus</name>
    <name type="synonym">Arthrobotrys oligospora</name>
    <dbReference type="NCBI Taxonomy" id="2813651"/>
    <lineage>
        <taxon>Eukaryota</taxon>
        <taxon>Fungi</taxon>
        <taxon>Dikarya</taxon>
        <taxon>Ascomycota</taxon>
        <taxon>Pezizomycotina</taxon>
        <taxon>Orbiliomycetes</taxon>
        <taxon>Orbiliales</taxon>
        <taxon>Orbiliaceae</taxon>
        <taxon>Orbilia</taxon>
    </lineage>
</organism>
<dbReference type="SUPFAM" id="SSF52540">
    <property type="entry name" value="P-loop containing nucleoside triphosphate hydrolases"/>
    <property type="match status" value="1"/>
</dbReference>
<feature type="region of interest" description="Disordered" evidence="2">
    <location>
        <begin position="242"/>
        <end position="261"/>
    </location>
</feature>
<feature type="domain" description="Fungal STAND N-terminal Goodbye" evidence="3">
    <location>
        <begin position="16"/>
        <end position="137"/>
    </location>
</feature>
<dbReference type="EMBL" id="WIWT01000082">
    <property type="protein sequence ID" value="KAF3203048.1"/>
    <property type="molecule type" value="Genomic_DNA"/>
</dbReference>
<gene>
    <name evidence="5" type="ORF">TWF679_010516</name>
</gene>
<comment type="caution">
    <text evidence="5">The sequence shown here is derived from an EMBL/GenBank/DDBJ whole genome shotgun (WGS) entry which is preliminary data.</text>
</comment>
<dbReference type="Pfam" id="PF24883">
    <property type="entry name" value="NPHP3_N"/>
    <property type="match status" value="1"/>
</dbReference>
<name>A0A8H8V060_ORBOL</name>
<evidence type="ECO:0000313" key="6">
    <source>
        <dbReference type="Proteomes" id="UP000614610"/>
    </source>
</evidence>
<evidence type="ECO:0000259" key="4">
    <source>
        <dbReference type="Pfam" id="PF24883"/>
    </source>
</evidence>
<dbReference type="InterPro" id="IPR031350">
    <property type="entry name" value="Goodbye_dom"/>
</dbReference>
<dbReference type="AlphaFoldDB" id="A0A8H8V060"/>
<keyword evidence="1" id="KW-0677">Repeat</keyword>
<evidence type="ECO:0000259" key="3">
    <source>
        <dbReference type="Pfam" id="PF17109"/>
    </source>
</evidence>
<sequence>MDPALAAQQTRFSEIWDEALKNYKTAFSGGDLSTIQLPDPANLEAFRQDIESSQSRFEKYREIRASLWKSLANFLVPIEMLGGVASQGAVAAFQASPAIMAAVSILIKGARGVSQSYDYIQELFNDIGPILSRLQIHARKDLPVELKQLYIDILACVLEIIGVSTKYVTEGRTKRFLKRILKPEDSRASELKVKLQTLVGQESTLVGALNLEATESILETTKLTGKIISKLDSKIEDLANSVNQIPKQPKGNRPKNSDNNSRNEMLKKLRERMLPQLNLEDDLLNLKYLAGTGDWVLTEPLIQQWIEGNIPFLRLSGGPGAGKSHLSSFLVHHLLNMQKKTPDDISVSYFFFKDNDPRRNCFAIALRTIAYQIALSDPMYRQLVENTCQGIEDIGTLASVWRHLFRVFFATKFQSRIFIVLDGVDEAQRDQLVPFLKLLREFCTEGNQGHGRVNILMVGRWDIDWYVEEVFETQVPCVDILPGKNNEDINKYISHILAKSRNLKKTSPELQSEILSVLTSEADGMFLWADLMLKEISTKNREALIRESLQNLPRGLPDTYERMFHVFSGALIDEPDQIKDLNELLLWVGFASRPLSLAELEAILELRYGDGGRLIDLHDEITKKYASFFTISNIRYDARGGNTSAGLSLEQKYTSIVRLRHASLGDFLRLKRAKETPVGLKVDDPQLHCFKTCANFMADPENMPKIDTQFRLPEMFTYSRRDVSDGPLRAEIIGERSKLVFASYALHHWRSHFGRIIAGQTSSKDREEVLSYLHQIFTKPHILAARYQNHIYKFPSDTLNIPPDLVAKYKNEGLAFGPETVGYLPKVAGDMFEVVKHWILMNFGTRQIIVSVGTGTKLVGTEMTIDLSRLSTEDGGQVRSWVLGLFSPWGQRPLFFYPMIKEMYFLALGGGSELATDETEAPRFLSLMYDYISTLWPGYKLPISKSQGDTRIINWVDVKNERDNGRNLEPILEFISLEKNAIWYFSVAHILRVFGAFEAAQTYCVRASSATRSEDNFLRARICHLRYECAYASFLRTNSATDLRLAKVSLEIAIKEITQDIKLLENLKMRDLTPWSLCRPGAIGYLNDYLGFMTKYGWTQNAEFERMEILFFYLLAQFDNAFEPISTVGLAPARWDLGTNCPRRFKIHNRDEGTNTVTPYQPDT</sequence>
<dbReference type="Pfam" id="PF17109">
    <property type="entry name" value="Goodbye"/>
    <property type="match status" value="1"/>
</dbReference>
<evidence type="ECO:0000256" key="2">
    <source>
        <dbReference type="SAM" id="MobiDB-lite"/>
    </source>
</evidence>